<keyword evidence="2" id="KW-1185">Reference proteome</keyword>
<sequence length="162" mass="16569">MRNFLMMATATLALTACGGEKTVYSDAEGNEVKVTREGDGDASEIKITSADGSATVNIDSGGTDAKLPLGLAVYPGAKVVSTMTSNADGKSGGMVVMESSADRDTVVAWYRKAVEAKGFKIESEITTQDMRAISGTKDGGSFSLQVAPAESGSSITLIAGEG</sequence>
<dbReference type="PROSITE" id="PS51257">
    <property type="entry name" value="PROKAR_LIPOPROTEIN"/>
    <property type="match status" value="1"/>
</dbReference>
<gene>
    <name evidence="1" type="ORF">B5J99_12655</name>
</gene>
<dbReference type="GeneID" id="303486424"/>
<dbReference type="EMBL" id="CP020083">
    <property type="protein sequence ID" value="ASR52202.1"/>
    <property type="molecule type" value="Genomic_DNA"/>
</dbReference>
<organism evidence="1 2">
    <name type="scientific">Blastomonas fulva</name>
    <dbReference type="NCBI Taxonomy" id="1550728"/>
    <lineage>
        <taxon>Bacteria</taxon>
        <taxon>Pseudomonadati</taxon>
        <taxon>Pseudomonadota</taxon>
        <taxon>Alphaproteobacteria</taxon>
        <taxon>Sphingomonadales</taxon>
        <taxon>Sphingomonadaceae</taxon>
        <taxon>Blastomonas</taxon>
    </lineage>
</organism>
<reference evidence="1 2" key="1">
    <citation type="submission" date="2017-03" db="EMBL/GenBank/DDBJ databases">
        <title>Complete genome sequence of Blastomonas fulva degrading microcsystin LR.</title>
        <authorList>
            <person name="Lee H.-g."/>
            <person name="Jin L."/>
            <person name="oh H.-M."/>
        </authorList>
    </citation>
    <scope>NUCLEOTIDE SEQUENCE [LARGE SCALE GENOMIC DNA]</scope>
    <source>
        <strain evidence="1 2">T2</strain>
    </source>
</reference>
<evidence type="ECO:0000313" key="1">
    <source>
        <dbReference type="EMBL" id="ASR52202.1"/>
    </source>
</evidence>
<name>A0ABN5BAD3_9SPHN</name>
<dbReference type="Proteomes" id="UP000258016">
    <property type="component" value="Chromosome"/>
</dbReference>
<evidence type="ECO:0000313" key="2">
    <source>
        <dbReference type="Proteomes" id="UP000258016"/>
    </source>
</evidence>
<evidence type="ECO:0008006" key="3">
    <source>
        <dbReference type="Google" id="ProtNLM"/>
    </source>
</evidence>
<accession>A0ABN5BAD3</accession>
<dbReference type="RefSeq" id="WP_117352568.1">
    <property type="nucleotide sequence ID" value="NZ_CP020083.1"/>
</dbReference>
<protein>
    <recommendedName>
        <fullName evidence="3">Lipoprotein</fullName>
    </recommendedName>
</protein>
<proteinExistence type="predicted"/>